<dbReference type="InterPro" id="IPR024726">
    <property type="entry name" value="FhuF_C"/>
</dbReference>
<sequence length="249" mass="26550">MLREAAAVGPFFALRTGGAGPRAEGYVPLGAVYRTVDGRAAPPLLARIDAVATTLRTDERRVAASLVFQGLAARLWSLALAPAALHGRVPELRPDRLWWNPARMAPDDLWHPDPLRVHGEPAGLAGQLAQTAYVHLRPLHHAVRAACPVSGRLLWGNAASALAGSLRVLHDWCRAQGRGDAADRATALVHTLFQTPPLSDTGTLTTAPLSFRRRTCCLYYRVPGGGLCGDCVLHRIPRAERGAGHSGGG</sequence>
<gene>
    <name evidence="2" type="ORF">JK363_19030</name>
</gene>
<feature type="domain" description="Ferric siderophore reductase C-terminal" evidence="1">
    <location>
        <begin position="213"/>
        <end position="233"/>
    </location>
</feature>
<dbReference type="EMBL" id="JAERRF010000010">
    <property type="protein sequence ID" value="MBL1098719.1"/>
    <property type="molecule type" value="Genomic_DNA"/>
</dbReference>
<dbReference type="Proteomes" id="UP000634229">
    <property type="component" value="Unassembled WGS sequence"/>
</dbReference>
<evidence type="ECO:0000313" key="2">
    <source>
        <dbReference type="EMBL" id="MBL1098719.1"/>
    </source>
</evidence>
<accession>A0ABS1NF41</accession>
<proteinExistence type="predicted"/>
<keyword evidence="3" id="KW-1185">Reference proteome</keyword>
<comment type="caution">
    <text evidence="2">The sequence shown here is derived from an EMBL/GenBank/DDBJ whole genome shotgun (WGS) entry which is preliminary data.</text>
</comment>
<evidence type="ECO:0000313" key="3">
    <source>
        <dbReference type="Proteomes" id="UP000634229"/>
    </source>
</evidence>
<protein>
    <submittedName>
        <fullName evidence="2">(2Fe-2S)-binding protein</fullName>
    </submittedName>
</protein>
<reference evidence="2 3" key="1">
    <citation type="submission" date="2021-01" db="EMBL/GenBank/DDBJ databases">
        <title>WGS of actinomycetes isolated from Thailand.</title>
        <authorList>
            <person name="Thawai C."/>
        </authorList>
    </citation>
    <scope>NUCLEOTIDE SEQUENCE [LARGE SCALE GENOMIC DNA]</scope>
    <source>
        <strain evidence="2 3">CA1R205</strain>
    </source>
</reference>
<name>A0ABS1NF41_9ACTN</name>
<evidence type="ECO:0000259" key="1">
    <source>
        <dbReference type="Pfam" id="PF11575"/>
    </source>
</evidence>
<organism evidence="2 3">
    <name type="scientific">Streptomyces coffeae</name>
    <dbReference type="NCBI Taxonomy" id="621382"/>
    <lineage>
        <taxon>Bacteria</taxon>
        <taxon>Bacillati</taxon>
        <taxon>Actinomycetota</taxon>
        <taxon>Actinomycetes</taxon>
        <taxon>Kitasatosporales</taxon>
        <taxon>Streptomycetaceae</taxon>
        <taxon>Streptomyces</taxon>
    </lineage>
</organism>
<dbReference type="Pfam" id="PF11575">
    <property type="entry name" value="FhuF_C"/>
    <property type="match status" value="1"/>
</dbReference>